<dbReference type="InterPro" id="IPR005467">
    <property type="entry name" value="His_kinase_dom"/>
</dbReference>
<dbReference type="RefSeq" id="WP_269126071.1">
    <property type="nucleotide sequence ID" value="NZ_JAPUBN010000017.1"/>
</dbReference>
<protein>
    <recommendedName>
        <fullName evidence="3">histidine kinase</fullName>
        <ecNumber evidence="3">2.7.13.3</ecNumber>
    </recommendedName>
</protein>
<organism evidence="11 12">
    <name type="scientific">Marinomonas phaeophyticola</name>
    <dbReference type="NCBI Taxonomy" id="3004091"/>
    <lineage>
        <taxon>Bacteria</taxon>
        <taxon>Pseudomonadati</taxon>
        <taxon>Pseudomonadota</taxon>
        <taxon>Gammaproteobacteria</taxon>
        <taxon>Oceanospirillales</taxon>
        <taxon>Oceanospirillaceae</taxon>
        <taxon>Marinomonas</taxon>
    </lineage>
</organism>
<dbReference type="PANTHER" id="PTHR45436">
    <property type="entry name" value="SENSOR HISTIDINE KINASE YKOH"/>
    <property type="match status" value="1"/>
</dbReference>
<dbReference type="CDD" id="cd06225">
    <property type="entry name" value="HAMP"/>
    <property type="match status" value="1"/>
</dbReference>
<accession>A0ABT4JW44</accession>
<dbReference type="Proteomes" id="UP001149719">
    <property type="component" value="Unassembled WGS sequence"/>
</dbReference>
<sequence>MVNTRTTDYWSQFIVDYSGGGDFFIANAYGKSAAQLSYDRVLFGSALQVVENIKLINNIIVVDLPVSAFQGLSLSPDDRAFYQVIADNQHLTGYEDLSSAFRPKKRIRRVDGPYEAEYFDGVYSAEKVRFIKLSRKLIEGELQVGVVVYLAQTLQSRNEMAHDISVKALQLVSVIFTIALSVCYVFIWFIVRPIRRLNTVLSERAPTDLTPIDTDAPKEISELLRTINHFMMQLQNTLDRLKHFTSETAHQVRTPLAGILAQSQNALMENDKPKRHSQITQVIDSCESLSRTVDQLLNQALLAHRFKSKALEKVWLGALIKEVSRDQVLTALQQKVELAYIGPNDDCQIVGDTVALKKMLQNIIENAIKYSPKQGVVEITLIIEKNREINDIRPRYGHS</sequence>
<dbReference type="SMART" id="SM00304">
    <property type="entry name" value="HAMP"/>
    <property type="match status" value="1"/>
</dbReference>
<dbReference type="Pfam" id="PF00672">
    <property type="entry name" value="HAMP"/>
    <property type="match status" value="1"/>
</dbReference>
<evidence type="ECO:0000256" key="8">
    <source>
        <dbReference type="SAM" id="Phobius"/>
    </source>
</evidence>
<dbReference type="InterPro" id="IPR003660">
    <property type="entry name" value="HAMP_dom"/>
</dbReference>
<dbReference type="GO" id="GO:0016301">
    <property type="term" value="F:kinase activity"/>
    <property type="evidence" value="ECO:0007669"/>
    <property type="project" value="UniProtKB-KW"/>
</dbReference>
<feature type="domain" description="HAMP" evidence="10">
    <location>
        <begin position="188"/>
        <end position="239"/>
    </location>
</feature>
<dbReference type="Gene3D" id="3.30.565.10">
    <property type="entry name" value="Histidine kinase-like ATPase, C-terminal domain"/>
    <property type="match status" value="1"/>
</dbReference>
<dbReference type="InterPro" id="IPR013727">
    <property type="entry name" value="2CSK_N"/>
</dbReference>
<evidence type="ECO:0000256" key="1">
    <source>
        <dbReference type="ARBA" id="ARBA00000085"/>
    </source>
</evidence>
<keyword evidence="12" id="KW-1185">Reference proteome</keyword>
<evidence type="ECO:0000256" key="2">
    <source>
        <dbReference type="ARBA" id="ARBA00004370"/>
    </source>
</evidence>
<dbReference type="InterPro" id="IPR003661">
    <property type="entry name" value="HisK_dim/P_dom"/>
</dbReference>
<reference evidence="11" key="1">
    <citation type="submission" date="2022-12" db="EMBL/GenBank/DDBJ databases">
        <title>Marinomonas 15G1-11 sp. nov, isolated from marine algae.</title>
        <authorList>
            <person name="Butt M."/>
            <person name="Choi D.G."/>
            <person name="Kim J.M."/>
            <person name="Lee J.K."/>
            <person name="Baek J.H."/>
            <person name="Jeon C.O."/>
        </authorList>
    </citation>
    <scope>NUCLEOTIDE SEQUENCE</scope>
    <source>
        <strain evidence="11">15G1-11</strain>
    </source>
</reference>
<gene>
    <name evidence="11" type="ORF">O1D97_12680</name>
</gene>
<evidence type="ECO:0000256" key="6">
    <source>
        <dbReference type="ARBA" id="ARBA00022777"/>
    </source>
</evidence>
<comment type="catalytic activity">
    <reaction evidence="1">
        <text>ATP + protein L-histidine = ADP + protein N-phospho-L-histidine.</text>
        <dbReference type="EC" id="2.7.13.3"/>
    </reaction>
</comment>
<dbReference type="Pfam" id="PF00512">
    <property type="entry name" value="HisKA"/>
    <property type="match status" value="1"/>
</dbReference>
<dbReference type="InterPro" id="IPR036890">
    <property type="entry name" value="HATPase_C_sf"/>
</dbReference>
<comment type="caution">
    <text evidence="11">The sequence shown here is derived from an EMBL/GenBank/DDBJ whole genome shotgun (WGS) entry which is preliminary data.</text>
</comment>
<feature type="transmembrane region" description="Helical" evidence="8">
    <location>
        <begin position="168"/>
        <end position="191"/>
    </location>
</feature>
<evidence type="ECO:0000313" key="11">
    <source>
        <dbReference type="EMBL" id="MCZ2722441.1"/>
    </source>
</evidence>
<comment type="subcellular location">
    <subcellularLocation>
        <location evidence="2">Membrane</location>
    </subcellularLocation>
</comment>
<dbReference type="Pfam" id="PF08521">
    <property type="entry name" value="2CSK_N"/>
    <property type="match status" value="1"/>
</dbReference>
<keyword evidence="8" id="KW-0472">Membrane</keyword>
<dbReference type="PANTHER" id="PTHR45436:SF1">
    <property type="entry name" value="SENSOR PROTEIN QSEC"/>
    <property type="match status" value="1"/>
</dbReference>
<keyword evidence="5" id="KW-0808">Transferase</keyword>
<dbReference type="EC" id="2.7.13.3" evidence="3"/>
<keyword evidence="7" id="KW-0902">Two-component regulatory system</keyword>
<dbReference type="SMART" id="SM00388">
    <property type="entry name" value="HisKA"/>
    <property type="match status" value="1"/>
</dbReference>
<evidence type="ECO:0000256" key="7">
    <source>
        <dbReference type="ARBA" id="ARBA00023012"/>
    </source>
</evidence>
<dbReference type="PROSITE" id="PS50109">
    <property type="entry name" value="HIS_KIN"/>
    <property type="match status" value="1"/>
</dbReference>
<keyword evidence="8" id="KW-0812">Transmembrane</keyword>
<evidence type="ECO:0000259" key="10">
    <source>
        <dbReference type="PROSITE" id="PS50885"/>
    </source>
</evidence>
<dbReference type="Gene3D" id="1.10.287.130">
    <property type="match status" value="1"/>
</dbReference>
<dbReference type="Gene3D" id="6.10.340.10">
    <property type="match status" value="1"/>
</dbReference>
<keyword evidence="8" id="KW-1133">Transmembrane helix</keyword>
<dbReference type="SUPFAM" id="SSF55874">
    <property type="entry name" value="ATPase domain of HSP90 chaperone/DNA topoisomerase II/histidine kinase"/>
    <property type="match status" value="1"/>
</dbReference>
<evidence type="ECO:0000256" key="4">
    <source>
        <dbReference type="ARBA" id="ARBA00022553"/>
    </source>
</evidence>
<proteinExistence type="predicted"/>
<keyword evidence="6 11" id="KW-0418">Kinase</keyword>
<dbReference type="InterPro" id="IPR050428">
    <property type="entry name" value="TCS_sensor_his_kinase"/>
</dbReference>
<keyword evidence="4" id="KW-0597">Phosphoprotein</keyword>
<evidence type="ECO:0000256" key="3">
    <source>
        <dbReference type="ARBA" id="ARBA00012438"/>
    </source>
</evidence>
<evidence type="ECO:0000256" key="5">
    <source>
        <dbReference type="ARBA" id="ARBA00022679"/>
    </source>
</evidence>
<dbReference type="CDD" id="cd00082">
    <property type="entry name" value="HisKA"/>
    <property type="match status" value="1"/>
</dbReference>
<evidence type="ECO:0000313" key="12">
    <source>
        <dbReference type="Proteomes" id="UP001149719"/>
    </source>
</evidence>
<name>A0ABT4JW44_9GAMM</name>
<dbReference type="InterPro" id="IPR036097">
    <property type="entry name" value="HisK_dim/P_sf"/>
</dbReference>
<dbReference type="EMBL" id="JAPUBN010000017">
    <property type="protein sequence ID" value="MCZ2722441.1"/>
    <property type="molecule type" value="Genomic_DNA"/>
</dbReference>
<evidence type="ECO:0000259" key="9">
    <source>
        <dbReference type="PROSITE" id="PS50109"/>
    </source>
</evidence>
<feature type="domain" description="Histidine kinase" evidence="9">
    <location>
        <begin position="247"/>
        <end position="381"/>
    </location>
</feature>
<dbReference type="PROSITE" id="PS50885">
    <property type="entry name" value="HAMP"/>
    <property type="match status" value="1"/>
</dbReference>
<dbReference type="SUPFAM" id="SSF47384">
    <property type="entry name" value="Homodimeric domain of signal transducing histidine kinase"/>
    <property type="match status" value="1"/>
</dbReference>